<comment type="similarity">
    <text evidence="1">Belongs to the iron/ascorbate-dependent oxidoreductase family.</text>
</comment>
<organism evidence="4 5">
    <name type="scientific">Cymbomonas tetramitiformis</name>
    <dbReference type="NCBI Taxonomy" id="36881"/>
    <lineage>
        <taxon>Eukaryota</taxon>
        <taxon>Viridiplantae</taxon>
        <taxon>Chlorophyta</taxon>
        <taxon>Pyramimonadophyceae</taxon>
        <taxon>Pyramimonadales</taxon>
        <taxon>Pyramimonadaceae</taxon>
        <taxon>Cymbomonas</taxon>
    </lineage>
</organism>
<reference evidence="4 5" key="1">
    <citation type="journal article" date="2015" name="Genome Biol. Evol.">
        <title>Comparative Genomics of a Bacterivorous Green Alga Reveals Evolutionary Causalities and Consequences of Phago-Mixotrophic Mode of Nutrition.</title>
        <authorList>
            <person name="Burns J.A."/>
            <person name="Paasch A."/>
            <person name="Narechania A."/>
            <person name="Kim E."/>
        </authorList>
    </citation>
    <scope>NUCLEOTIDE SEQUENCE [LARGE SCALE GENOMIC DNA]</scope>
    <source>
        <strain evidence="4 5">PLY_AMNH</strain>
    </source>
</reference>
<evidence type="ECO:0000313" key="4">
    <source>
        <dbReference type="EMBL" id="KAK3267108.1"/>
    </source>
</evidence>
<evidence type="ECO:0000256" key="1">
    <source>
        <dbReference type="RuleBase" id="RU003682"/>
    </source>
</evidence>
<keyword evidence="2" id="KW-0732">Signal</keyword>
<comment type="caution">
    <text evidence="4">The sequence shown here is derived from an EMBL/GenBank/DDBJ whole genome shotgun (WGS) entry which is preliminary data.</text>
</comment>
<keyword evidence="1" id="KW-0560">Oxidoreductase</keyword>
<evidence type="ECO:0000259" key="3">
    <source>
        <dbReference type="PROSITE" id="PS51471"/>
    </source>
</evidence>
<protein>
    <recommendedName>
        <fullName evidence="3">Fe2OG dioxygenase domain-containing protein</fullName>
    </recommendedName>
</protein>
<gene>
    <name evidence="4" type="ORF">CYMTET_24313</name>
</gene>
<dbReference type="Proteomes" id="UP001190700">
    <property type="component" value="Unassembled WGS sequence"/>
</dbReference>
<dbReference type="AlphaFoldDB" id="A0AAE0L012"/>
<proteinExistence type="inferred from homology"/>
<feature type="domain" description="Fe2OG dioxygenase" evidence="3">
    <location>
        <begin position="189"/>
        <end position="302"/>
    </location>
</feature>
<dbReference type="Gene3D" id="2.60.120.620">
    <property type="entry name" value="q2cbj1_9rhob like domain"/>
    <property type="match status" value="1"/>
</dbReference>
<sequence length="317" mass="36118">MAILKRFTVMLACFSHIVFCMQHAADILPMDLPAERTVGARRLHQANINCAITDAHVAYTLAKIQHARVTMGPYPHAVIQDIFSPDVYECMLRMLPPNQAAYTKSDSHFKQGDGRYAMLIRSNNENIGPGVLNKKTKKWRPIPSSKNLNATFWTEWSRQFGREELKQAWLEKFDVTLKARSADWRNIAKTLYMRMELNRDISGYAIGPHTDAPYKWITMLYYLPKDSALSTAGTQVVRSTKGTTQKESKWMDPKDKQWKTVKQAPFVPNAVMAFAICDRSWHAVPKVANKAVRDTIQTFIRGVDSKKVPPKGQCPNM</sequence>
<name>A0AAE0L012_9CHLO</name>
<dbReference type="EMBL" id="LGRX02012617">
    <property type="protein sequence ID" value="KAK3267108.1"/>
    <property type="molecule type" value="Genomic_DNA"/>
</dbReference>
<dbReference type="InterPro" id="IPR005123">
    <property type="entry name" value="Oxoglu/Fe-dep_dioxygenase_dom"/>
</dbReference>
<keyword evidence="1" id="KW-0408">Iron</keyword>
<evidence type="ECO:0000256" key="2">
    <source>
        <dbReference type="SAM" id="SignalP"/>
    </source>
</evidence>
<accession>A0AAE0L012</accession>
<dbReference type="GO" id="GO:0046872">
    <property type="term" value="F:metal ion binding"/>
    <property type="evidence" value="ECO:0007669"/>
    <property type="project" value="UniProtKB-KW"/>
</dbReference>
<evidence type="ECO:0000313" key="5">
    <source>
        <dbReference type="Proteomes" id="UP001190700"/>
    </source>
</evidence>
<keyword evidence="1" id="KW-0479">Metal-binding</keyword>
<keyword evidence="5" id="KW-1185">Reference proteome</keyword>
<feature type="chain" id="PRO_5042263696" description="Fe2OG dioxygenase domain-containing protein" evidence="2">
    <location>
        <begin position="21"/>
        <end position="317"/>
    </location>
</feature>
<feature type="signal peptide" evidence="2">
    <location>
        <begin position="1"/>
        <end position="20"/>
    </location>
</feature>
<dbReference type="PROSITE" id="PS51471">
    <property type="entry name" value="FE2OG_OXY"/>
    <property type="match status" value="1"/>
</dbReference>
<dbReference type="GO" id="GO:0016491">
    <property type="term" value="F:oxidoreductase activity"/>
    <property type="evidence" value="ECO:0007669"/>
    <property type="project" value="UniProtKB-KW"/>
</dbReference>